<dbReference type="RefSeq" id="WP_113659898.1">
    <property type="nucleotide sequence ID" value="NZ_KZ845672.1"/>
</dbReference>
<feature type="transmembrane region" description="Helical" evidence="1">
    <location>
        <begin position="20"/>
        <end position="41"/>
    </location>
</feature>
<evidence type="ECO:0000256" key="1">
    <source>
        <dbReference type="SAM" id="Phobius"/>
    </source>
</evidence>
<dbReference type="Proteomes" id="UP000251213">
    <property type="component" value="Unassembled WGS sequence"/>
</dbReference>
<organism evidence="2 3">
    <name type="scientific">Thermoflavimicrobium daqui</name>
    <dbReference type="NCBI Taxonomy" id="2137476"/>
    <lineage>
        <taxon>Bacteria</taxon>
        <taxon>Bacillati</taxon>
        <taxon>Bacillota</taxon>
        <taxon>Bacilli</taxon>
        <taxon>Bacillales</taxon>
        <taxon>Thermoactinomycetaceae</taxon>
        <taxon>Thermoflavimicrobium</taxon>
    </lineage>
</organism>
<protein>
    <recommendedName>
        <fullName evidence="4">ABC-2 family transporter protein</fullName>
    </recommendedName>
</protein>
<evidence type="ECO:0000313" key="3">
    <source>
        <dbReference type="Proteomes" id="UP000251213"/>
    </source>
</evidence>
<feature type="transmembrane region" description="Helical" evidence="1">
    <location>
        <begin position="53"/>
        <end position="71"/>
    </location>
</feature>
<comment type="caution">
    <text evidence="2">The sequence shown here is derived from an EMBL/GenBank/DDBJ whole genome shotgun (WGS) entry which is preliminary data.</text>
</comment>
<keyword evidence="1" id="KW-0812">Transmembrane</keyword>
<feature type="transmembrane region" description="Helical" evidence="1">
    <location>
        <begin position="175"/>
        <end position="194"/>
    </location>
</feature>
<feature type="transmembrane region" description="Helical" evidence="1">
    <location>
        <begin position="206"/>
        <end position="225"/>
    </location>
</feature>
<name>A0A364K1Z9_9BACL</name>
<keyword evidence="3" id="KW-1185">Reference proteome</keyword>
<dbReference type="OrthoDB" id="2373063at2"/>
<proteinExistence type="predicted"/>
<dbReference type="EMBL" id="QJKK01000010">
    <property type="protein sequence ID" value="RAL22054.1"/>
    <property type="molecule type" value="Genomic_DNA"/>
</dbReference>
<gene>
    <name evidence="2" type="ORF">DL897_14765</name>
</gene>
<evidence type="ECO:0008006" key="4">
    <source>
        <dbReference type="Google" id="ProtNLM"/>
    </source>
</evidence>
<evidence type="ECO:0000313" key="2">
    <source>
        <dbReference type="EMBL" id="RAL22054.1"/>
    </source>
</evidence>
<feature type="transmembrane region" description="Helical" evidence="1">
    <location>
        <begin position="91"/>
        <end position="121"/>
    </location>
</feature>
<sequence>MNAFWSIVKNDFRMVFPKKYIFPLTSMLIGGTIFGVLCSLLNFTQIKPEIHWVYTWILFALPGFTTGIVMAEEREKTLGWWLSLPYPRHWLIAAKCIAMLLRALQIILILFLFTNFILYLFTWIRPEAYENIAWGELFYYQLMIIGERLIYVPLIITLGLLAGLLTFSSMKLLNIPIWIFFGLFVSFIVLRHVSKVSRLDWDIVNIPLIWIGLFSFLISLLFYYWSISILNRKLQI</sequence>
<keyword evidence="1" id="KW-0472">Membrane</keyword>
<keyword evidence="1" id="KW-1133">Transmembrane helix</keyword>
<dbReference type="AlphaFoldDB" id="A0A364K1Z9"/>
<reference evidence="2 3" key="1">
    <citation type="submission" date="2018-06" db="EMBL/GenBank/DDBJ databases">
        <title>Thermoflavimicrobium daqus sp. nov., a thermophilic microbe isolated from Moutai-flavour Daqu.</title>
        <authorList>
            <person name="Wang X."/>
            <person name="Zhou H."/>
        </authorList>
    </citation>
    <scope>NUCLEOTIDE SEQUENCE [LARGE SCALE GENOMIC DNA]</scope>
    <source>
        <strain evidence="2 3">FBKL4.011</strain>
    </source>
</reference>
<accession>A0A364K1Z9</accession>
<reference evidence="2 3" key="2">
    <citation type="submission" date="2018-06" db="EMBL/GenBank/DDBJ databases">
        <authorList>
            <person name="Zhirakovskaya E."/>
        </authorList>
    </citation>
    <scope>NUCLEOTIDE SEQUENCE [LARGE SCALE GENOMIC DNA]</scope>
    <source>
        <strain evidence="2 3">FBKL4.011</strain>
    </source>
</reference>
<feature type="transmembrane region" description="Helical" evidence="1">
    <location>
        <begin position="149"/>
        <end position="169"/>
    </location>
</feature>